<protein>
    <recommendedName>
        <fullName evidence="4">Gnk2-homologous domain-containing protein</fullName>
    </recommendedName>
</protein>
<evidence type="ECO:0000256" key="1">
    <source>
        <dbReference type="ARBA" id="ARBA00022729"/>
    </source>
</evidence>
<dbReference type="PANTHER" id="PTHR32099:SF51">
    <property type="entry name" value="CYSTEINE-RICH RECEPTOR-LIKE PROTEIN KINASE 25 ISOFORM X1"/>
    <property type="match status" value="1"/>
</dbReference>
<dbReference type="CDD" id="cd23509">
    <property type="entry name" value="Gnk2-like"/>
    <property type="match status" value="1"/>
</dbReference>
<dbReference type="Proteomes" id="UP001281410">
    <property type="component" value="Unassembled WGS sequence"/>
</dbReference>
<dbReference type="Pfam" id="PF01657">
    <property type="entry name" value="Stress-antifung"/>
    <property type="match status" value="1"/>
</dbReference>
<evidence type="ECO:0000256" key="2">
    <source>
        <dbReference type="ARBA" id="ARBA00022737"/>
    </source>
</evidence>
<feature type="domain" description="Gnk2-homologous" evidence="4">
    <location>
        <begin position="26"/>
        <end position="112"/>
    </location>
</feature>
<dbReference type="Gene3D" id="3.30.430.20">
    <property type="entry name" value="Gnk2 domain, C-X8-C-X2-C motif"/>
    <property type="match status" value="1"/>
</dbReference>
<feature type="signal peptide" evidence="3">
    <location>
        <begin position="1"/>
        <end position="22"/>
    </location>
</feature>
<organism evidence="5 6">
    <name type="scientific">Dipteronia sinensis</name>
    <dbReference type="NCBI Taxonomy" id="43782"/>
    <lineage>
        <taxon>Eukaryota</taxon>
        <taxon>Viridiplantae</taxon>
        <taxon>Streptophyta</taxon>
        <taxon>Embryophyta</taxon>
        <taxon>Tracheophyta</taxon>
        <taxon>Spermatophyta</taxon>
        <taxon>Magnoliopsida</taxon>
        <taxon>eudicotyledons</taxon>
        <taxon>Gunneridae</taxon>
        <taxon>Pentapetalae</taxon>
        <taxon>rosids</taxon>
        <taxon>malvids</taxon>
        <taxon>Sapindales</taxon>
        <taxon>Sapindaceae</taxon>
        <taxon>Hippocastanoideae</taxon>
        <taxon>Acereae</taxon>
        <taxon>Dipteronia</taxon>
    </lineage>
</organism>
<dbReference type="PROSITE" id="PS51473">
    <property type="entry name" value="GNK2"/>
    <property type="match status" value="1"/>
</dbReference>
<gene>
    <name evidence="5" type="ORF">Dsin_014962</name>
</gene>
<keyword evidence="2" id="KW-0677">Repeat</keyword>
<proteinExistence type="predicted"/>
<keyword evidence="1 3" id="KW-0732">Signal</keyword>
<evidence type="ECO:0000313" key="5">
    <source>
        <dbReference type="EMBL" id="KAK3220992.1"/>
    </source>
</evidence>
<keyword evidence="6" id="KW-1185">Reference proteome</keyword>
<dbReference type="EMBL" id="JANJYJ010000004">
    <property type="protein sequence ID" value="KAK3220992.1"/>
    <property type="molecule type" value="Genomic_DNA"/>
</dbReference>
<sequence length="112" mass="12339">MVKSAHSSLFFFFLSILALSVAQQDFLLHNCQNNNGNYTSSSAFGTNLNNVLSSNTVIDYGFYNESVGQEPDTVNAIALFRGDASVDFCRTCLQNDTQKILEVCPNQKEEVG</sequence>
<feature type="chain" id="PRO_5042112094" description="Gnk2-homologous domain-containing protein" evidence="3">
    <location>
        <begin position="23"/>
        <end position="112"/>
    </location>
</feature>
<comment type="caution">
    <text evidence="5">The sequence shown here is derived from an EMBL/GenBank/DDBJ whole genome shotgun (WGS) entry which is preliminary data.</text>
</comment>
<reference evidence="5" key="1">
    <citation type="journal article" date="2023" name="Plant J.">
        <title>Genome sequences and population genomics provide insights into the demographic history, inbreeding, and mutation load of two 'living fossil' tree species of Dipteronia.</title>
        <authorList>
            <person name="Feng Y."/>
            <person name="Comes H.P."/>
            <person name="Chen J."/>
            <person name="Zhu S."/>
            <person name="Lu R."/>
            <person name="Zhang X."/>
            <person name="Li P."/>
            <person name="Qiu J."/>
            <person name="Olsen K.M."/>
            <person name="Qiu Y."/>
        </authorList>
    </citation>
    <scope>NUCLEOTIDE SEQUENCE</scope>
    <source>
        <strain evidence="5">NBL</strain>
    </source>
</reference>
<dbReference type="InterPro" id="IPR002902">
    <property type="entry name" value="GNK2"/>
</dbReference>
<name>A0AAE0AP45_9ROSI</name>
<dbReference type="AlphaFoldDB" id="A0AAE0AP45"/>
<evidence type="ECO:0000259" key="4">
    <source>
        <dbReference type="PROSITE" id="PS51473"/>
    </source>
</evidence>
<dbReference type="PANTHER" id="PTHR32099">
    <property type="entry name" value="CYSTEINE-RICH REPEAT SECRETORY PROTEIN"/>
    <property type="match status" value="1"/>
</dbReference>
<accession>A0AAE0AP45</accession>
<dbReference type="InterPro" id="IPR038408">
    <property type="entry name" value="GNK2_sf"/>
</dbReference>
<evidence type="ECO:0000256" key="3">
    <source>
        <dbReference type="SAM" id="SignalP"/>
    </source>
</evidence>
<evidence type="ECO:0000313" key="6">
    <source>
        <dbReference type="Proteomes" id="UP001281410"/>
    </source>
</evidence>